<dbReference type="KEGG" id="esx:ESOMN_v1c05960"/>
<keyword evidence="2" id="KW-1185">Reference proteome</keyword>
<evidence type="ECO:0000313" key="2">
    <source>
        <dbReference type="Proteomes" id="UP000232230"/>
    </source>
</evidence>
<accession>A0A2K8P0L7</accession>
<dbReference type="InterPro" id="IPR000150">
    <property type="entry name" value="Cof"/>
</dbReference>
<dbReference type="InterPro" id="IPR023214">
    <property type="entry name" value="HAD_sf"/>
</dbReference>
<reference evidence="1 2" key="1">
    <citation type="submission" date="2017-11" db="EMBL/GenBank/DDBJ databases">
        <title>Genome sequence of Entomoplasma somnilux PYAN-1 (ATCC 49194).</title>
        <authorList>
            <person name="Lo W.-S."/>
            <person name="Gasparich G.E."/>
            <person name="Kuo C.-H."/>
        </authorList>
    </citation>
    <scope>NUCLEOTIDE SEQUENCE [LARGE SCALE GENOMIC DNA]</scope>
    <source>
        <strain evidence="1 2">PYAN-1</strain>
    </source>
</reference>
<gene>
    <name evidence="1" type="ORF">ESOMN_v1c05960</name>
</gene>
<dbReference type="SFLD" id="SFLDS00003">
    <property type="entry name" value="Haloacid_Dehalogenase"/>
    <property type="match status" value="1"/>
</dbReference>
<dbReference type="PROSITE" id="PS01229">
    <property type="entry name" value="COF_2"/>
    <property type="match status" value="1"/>
</dbReference>
<name>A0A2K8P0L7_9MOLU</name>
<dbReference type="PANTHER" id="PTHR10000:SF8">
    <property type="entry name" value="HAD SUPERFAMILY HYDROLASE-LIKE, TYPE 3"/>
    <property type="match status" value="1"/>
</dbReference>
<dbReference type="SFLD" id="SFLDG01140">
    <property type="entry name" value="C2.B:_Phosphomannomutase_and_P"/>
    <property type="match status" value="1"/>
</dbReference>
<dbReference type="RefSeq" id="WP_024863493.1">
    <property type="nucleotide sequence ID" value="NZ_CP024965.1"/>
</dbReference>
<dbReference type="Pfam" id="PF08282">
    <property type="entry name" value="Hydrolase_3"/>
    <property type="match status" value="1"/>
</dbReference>
<dbReference type="GO" id="GO:0016791">
    <property type="term" value="F:phosphatase activity"/>
    <property type="evidence" value="ECO:0007669"/>
    <property type="project" value="TreeGrafter"/>
</dbReference>
<protein>
    <submittedName>
        <fullName evidence="1">HAD superfamily hydrolase</fullName>
    </submittedName>
</protein>
<organism evidence="1 2">
    <name type="scientific">Williamsoniiplasma somnilux</name>
    <dbReference type="NCBI Taxonomy" id="215578"/>
    <lineage>
        <taxon>Bacteria</taxon>
        <taxon>Bacillati</taxon>
        <taxon>Mycoplasmatota</taxon>
        <taxon>Mollicutes</taxon>
        <taxon>Entomoplasmatales</taxon>
        <taxon>Williamsoniiplasma</taxon>
    </lineage>
</organism>
<dbReference type="Gene3D" id="3.30.1240.10">
    <property type="match status" value="1"/>
</dbReference>
<dbReference type="AlphaFoldDB" id="A0A2K8P0L7"/>
<dbReference type="Gene3D" id="3.40.50.1000">
    <property type="entry name" value="HAD superfamily/HAD-like"/>
    <property type="match status" value="1"/>
</dbReference>
<dbReference type="NCBIfam" id="TIGR00099">
    <property type="entry name" value="Cof-subfamily"/>
    <property type="match status" value="1"/>
</dbReference>
<dbReference type="GO" id="GO:0005829">
    <property type="term" value="C:cytosol"/>
    <property type="evidence" value="ECO:0007669"/>
    <property type="project" value="TreeGrafter"/>
</dbReference>
<dbReference type="SUPFAM" id="SSF56784">
    <property type="entry name" value="HAD-like"/>
    <property type="match status" value="1"/>
</dbReference>
<keyword evidence="1" id="KW-0378">Hydrolase</keyword>
<evidence type="ECO:0000313" key="1">
    <source>
        <dbReference type="EMBL" id="ATZ18978.1"/>
    </source>
</evidence>
<dbReference type="NCBIfam" id="TIGR01484">
    <property type="entry name" value="HAD-SF-IIB"/>
    <property type="match status" value="1"/>
</dbReference>
<sequence>MQYKAKTIIFSDLDSTLLRSNHYFSKKTKEIIEVLYKQGIYFVPITARATSDLLVQAKRLGIKKMGGIAIANNGSQIYDFKNKTWVLNEYIPADIVQEIFEENYSEIDEKRLAKIHFYSDDSTFVFNEGKNSLYWAQMMASDYIVAHSYEEMDAAITHLTIVLRKDTTLENSKKFIDNLKSKYGDKTFIQVYTDRVIEIGPKNINKGYGVQKVKDYLGIDESVTVYGFGDGYNDLSLFDAVDIGVAMENAASELKAIADDQTKYNNDNDGVAQYIIEKILKK</sequence>
<dbReference type="Proteomes" id="UP000232230">
    <property type="component" value="Chromosome"/>
</dbReference>
<proteinExistence type="predicted"/>
<dbReference type="InterPro" id="IPR036412">
    <property type="entry name" value="HAD-like_sf"/>
</dbReference>
<dbReference type="GO" id="GO:0000287">
    <property type="term" value="F:magnesium ion binding"/>
    <property type="evidence" value="ECO:0007669"/>
    <property type="project" value="TreeGrafter"/>
</dbReference>
<dbReference type="EMBL" id="CP024965">
    <property type="protein sequence ID" value="ATZ18978.1"/>
    <property type="molecule type" value="Genomic_DNA"/>
</dbReference>
<dbReference type="InterPro" id="IPR006379">
    <property type="entry name" value="HAD-SF_hydro_IIB"/>
</dbReference>
<dbReference type="PANTHER" id="PTHR10000">
    <property type="entry name" value="PHOSPHOSERINE PHOSPHATASE"/>
    <property type="match status" value="1"/>
</dbReference>